<sequence length="227" mass="24755">MGVLPQVDGSALFELGNTRVLATVHGPREPRQKGQAQHDCVALTARFHAATFSSVTGERRRILRQDRRLTEWGHYIEELYSSAIIGSLFPRSQIEIFIEVLNADGSVLAAAINATTLALVNAGIPVYDYVVATSVGHLAQTALLDINRMEEGGGRGNPSLTVAAYGRNPNLTLLVTGDTRVGADKLESMSEVARSGMKKLFDILDETVVRPNMETMLESRKSNFTEQ</sequence>
<dbReference type="GO" id="GO:0030847">
    <property type="term" value="P:termination of RNA polymerase II transcription, exosome-dependent"/>
    <property type="evidence" value="ECO:0007669"/>
    <property type="project" value="EnsemblFungi"/>
</dbReference>
<dbReference type="GO" id="GO:0034475">
    <property type="term" value="P:U4 snRNA 3'-end processing"/>
    <property type="evidence" value="ECO:0007669"/>
    <property type="project" value="TreeGrafter"/>
</dbReference>
<organism evidence="3 4">
    <name type="scientific">Paramicrosporidium saccamoebae</name>
    <dbReference type="NCBI Taxonomy" id="1246581"/>
    <lineage>
        <taxon>Eukaryota</taxon>
        <taxon>Fungi</taxon>
        <taxon>Fungi incertae sedis</taxon>
        <taxon>Cryptomycota</taxon>
        <taxon>Cryptomycota incertae sedis</taxon>
        <taxon>Paramicrosporidium</taxon>
    </lineage>
</organism>
<dbReference type="EMBL" id="MTSL01000128">
    <property type="protein sequence ID" value="PJF18345.1"/>
    <property type="molecule type" value="Genomic_DNA"/>
</dbReference>
<dbReference type="SUPFAM" id="SSF55666">
    <property type="entry name" value="Ribonuclease PH domain 2-like"/>
    <property type="match status" value="1"/>
</dbReference>
<dbReference type="InterPro" id="IPR001247">
    <property type="entry name" value="ExoRNase_PH_dom1"/>
</dbReference>
<dbReference type="GO" id="GO:0071031">
    <property type="term" value="P:nuclear mRNA surveillance of mRNA 3'-end processing"/>
    <property type="evidence" value="ECO:0007669"/>
    <property type="project" value="EnsemblFungi"/>
</dbReference>
<comment type="caution">
    <text evidence="3">The sequence shown here is derived from an EMBL/GenBank/DDBJ whole genome shotgun (WGS) entry which is preliminary data.</text>
</comment>
<dbReference type="STRING" id="1246581.A0A2H9TKR2"/>
<dbReference type="Pfam" id="PF01138">
    <property type="entry name" value="RNase_PH"/>
    <property type="match status" value="1"/>
</dbReference>
<dbReference type="Proteomes" id="UP000240830">
    <property type="component" value="Unassembled WGS sequence"/>
</dbReference>
<dbReference type="InterPro" id="IPR020568">
    <property type="entry name" value="Ribosomal_Su5_D2-typ_SF"/>
</dbReference>
<dbReference type="InterPro" id="IPR027408">
    <property type="entry name" value="PNPase/RNase_PH_dom_sf"/>
</dbReference>
<dbReference type="GO" id="GO:0005730">
    <property type="term" value="C:nucleolus"/>
    <property type="evidence" value="ECO:0007669"/>
    <property type="project" value="TreeGrafter"/>
</dbReference>
<proteinExistence type="inferred from homology"/>
<evidence type="ECO:0000313" key="3">
    <source>
        <dbReference type="EMBL" id="PJF18345.1"/>
    </source>
</evidence>
<dbReference type="InterPro" id="IPR050080">
    <property type="entry name" value="RNase_PH"/>
</dbReference>
<evidence type="ECO:0000256" key="1">
    <source>
        <dbReference type="ARBA" id="ARBA00006678"/>
    </source>
</evidence>
<dbReference type="GO" id="GO:0016075">
    <property type="term" value="P:rRNA catabolic process"/>
    <property type="evidence" value="ECO:0007669"/>
    <property type="project" value="TreeGrafter"/>
</dbReference>
<accession>A0A2H9TKR2</accession>
<dbReference type="SUPFAM" id="SSF54211">
    <property type="entry name" value="Ribosomal protein S5 domain 2-like"/>
    <property type="match status" value="1"/>
</dbReference>
<dbReference type="Gene3D" id="3.30.230.70">
    <property type="entry name" value="GHMP Kinase, N-terminal domain"/>
    <property type="match status" value="1"/>
</dbReference>
<evidence type="ECO:0000313" key="4">
    <source>
        <dbReference type="Proteomes" id="UP000240830"/>
    </source>
</evidence>
<feature type="domain" description="Exoribonuclease phosphorolytic" evidence="2">
    <location>
        <begin position="2"/>
        <end position="125"/>
    </location>
</feature>
<protein>
    <recommendedName>
        <fullName evidence="2">Exoribonuclease phosphorolytic domain-containing protein</fullName>
    </recommendedName>
</protein>
<dbReference type="PANTHER" id="PTHR11953">
    <property type="entry name" value="EXOSOME COMPLEX COMPONENT"/>
    <property type="match status" value="1"/>
</dbReference>
<name>A0A2H9TKR2_9FUNG</name>
<dbReference type="GO" id="GO:0000177">
    <property type="term" value="C:cytoplasmic exosome (RNase complex)"/>
    <property type="evidence" value="ECO:0007669"/>
    <property type="project" value="TreeGrafter"/>
</dbReference>
<dbReference type="OrthoDB" id="437922at2759"/>
<evidence type="ECO:0000259" key="2">
    <source>
        <dbReference type="Pfam" id="PF01138"/>
    </source>
</evidence>
<dbReference type="GO" id="GO:0071051">
    <property type="term" value="P:poly(A)-dependent snoRNA 3'-end processing"/>
    <property type="evidence" value="ECO:0007669"/>
    <property type="project" value="TreeGrafter"/>
</dbReference>
<dbReference type="PANTHER" id="PTHR11953:SF0">
    <property type="entry name" value="EXOSOME COMPLEX COMPONENT RRP41"/>
    <property type="match status" value="1"/>
</dbReference>
<comment type="similarity">
    <text evidence="1">Belongs to the RNase PH family.</text>
</comment>
<dbReference type="GO" id="GO:0000785">
    <property type="term" value="C:chromatin"/>
    <property type="evidence" value="ECO:0007669"/>
    <property type="project" value="EnsemblFungi"/>
</dbReference>
<reference evidence="3 4" key="1">
    <citation type="submission" date="2016-10" db="EMBL/GenBank/DDBJ databases">
        <title>The genome of Paramicrosporidium saccamoebae is the missing link in understanding Cryptomycota and Microsporidia evolution.</title>
        <authorList>
            <person name="Quandt C.A."/>
            <person name="Beaudet D."/>
            <person name="Corsaro D."/>
            <person name="Michel R."/>
            <person name="Corradi N."/>
            <person name="James T."/>
        </authorList>
    </citation>
    <scope>NUCLEOTIDE SEQUENCE [LARGE SCALE GENOMIC DNA]</scope>
    <source>
        <strain evidence="3 4">KSL3</strain>
    </source>
</reference>
<gene>
    <name evidence="3" type="ORF">PSACC_01834</name>
</gene>
<dbReference type="GO" id="GO:0003723">
    <property type="term" value="F:RNA binding"/>
    <property type="evidence" value="ECO:0007669"/>
    <property type="project" value="TreeGrafter"/>
</dbReference>
<dbReference type="AlphaFoldDB" id="A0A2H9TKR2"/>
<dbReference type="GO" id="GO:0000176">
    <property type="term" value="C:nuclear exosome (RNase complex)"/>
    <property type="evidence" value="ECO:0007669"/>
    <property type="project" value="UniProtKB-ARBA"/>
</dbReference>
<dbReference type="InterPro" id="IPR036345">
    <property type="entry name" value="ExoRNase_PH_dom2_sf"/>
</dbReference>
<keyword evidence="4" id="KW-1185">Reference proteome</keyword>